<dbReference type="GO" id="GO:0004252">
    <property type="term" value="F:serine-type endopeptidase activity"/>
    <property type="evidence" value="ECO:0007669"/>
    <property type="project" value="UniProtKB-EC"/>
</dbReference>
<dbReference type="PANTHER" id="PTHR43806:SF11">
    <property type="entry name" value="CEREVISIN-RELATED"/>
    <property type="match status" value="1"/>
</dbReference>
<dbReference type="EMBL" id="BEYU01000260">
    <property type="protein sequence ID" value="GBG35036.1"/>
    <property type="molecule type" value="Genomic_DNA"/>
</dbReference>
<dbReference type="AlphaFoldDB" id="A0A2R5GW20"/>
<dbReference type="EC" id="3.4.21.62" evidence="7"/>
<evidence type="ECO:0000256" key="1">
    <source>
        <dbReference type="ARBA" id="ARBA00011073"/>
    </source>
</evidence>
<evidence type="ECO:0000313" key="11">
    <source>
        <dbReference type="EMBL" id="GBG35036.1"/>
    </source>
</evidence>
<organism evidence="11 12">
    <name type="scientific">Hondaea fermentalgiana</name>
    <dbReference type="NCBI Taxonomy" id="2315210"/>
    <lineage>
        <taxon>Eukaryota</taxon>
        <taxon>Sar</taxon>
        <taxon>Stramenopiles</taxon>
        <taxon>Bigyra</taxon>
        <taxon>Labyrinthulomycetes</taxon>
        <taxon>Thraustochytrida</taxon>
        <taxon>Thraustochytriidae</taxon>
        <taxon>Hondaea</taxon>
    </lineage>
</organism>
<reference evidence="11 12" key="1">
    <citation type="submission" date="2017-12" db="EMBL/GenBank/DDBJ databases">
        <title>Sequencing, de novo assembly and annotation of complete genome of a new Thraustochytrid species, strain FCC1311.</title>
        <authorList>
            <person name="Sedici K."/>
            <person name="Godart F."/>
            <person name="Aiese Cigliano R."/>
            <person name="Sanseverino W."/>
            <person name="Barakat M."/>
            <person name="Ortet P."/>
            <person name="Marechal E."/>
            <person name="Cagnac O."/>
            <person name="Amato A."/>
        </authorList>
    </citation>
    <scope>NUCLEOTIDE SEQUENCE [LARGE SCALE GENOMIC DNA]</scope>
</reference>
<dbReference type="Gene3D" id="3.40.50.200">
    <property type="entry name" value="Peptidase S8/S53 domain"/>
    <property type="match status" value="1"/>
</dbReference>
<accession>A0A2R5GW20</accession>
<dbReference type="OrthoDB" id="10045365at2759"/>
<keyword evidence="4" id="KW-0378">Hydrolase</keyword>
<evidence type="ECO:0000259" key="9">
    <source>
        <dbReference type="Pfam" id="PF00082"/>
    </source>
</evidence>
<evidence type="ECO:0000259" key="10">
    <source>
        <dbReference type="Pfam" id="PF02225"/>
    </source>
</evidence>
<dbReference type="InterPro" id="IPR036852">
    <property type="entry name" value="Peptidase_S8/S53_dom_sf"/>
</dbReference>
<dbReference type="PROSITE" id="PS51892">
    <property type="entry name" value="SUBTILASE"/>
    <property type="match status" value="1"/>
</dbReference>
<comment type="similarity">
    <text evidence="1 8">Belongs to the peptidase S8 family.</text>
</comment>
<name>A0A2R5GW20_9STRA</name>
<dbReference type="Pfam" id="PF00082">
    <property type="entry name" value="Peptidase_S8"/>
    <property type="match status" value="1"/>
</dbReference>
<evidence type="ECO:0000256" key="2">
    <source>
        <dbReference type="ARBA" id="ARBA00022512"/>
    </source>
</evidence>
<feature type="non-terminal residue" evidence="11">
    <location>
        <position position="1"/>
    </location>
</feature>
<dbReference type="Gene3D" id="3.50.30.30">
    <property type="match status" value="1"/>
</dbReference>
<dbReference type="GO" id="GO:0006508">
    <property type="term" value="P:proteolysis"/>
    <property type="evidence" value="ECO:0007669"/>
    <property type="project" value="UniProtKB-KW"/>
</dbReference>
<dbReference type="GO" id="GO:0005615">
    <property type="term" value="C:extracellular space"/>
    <property type="evidence" value="ECO:0007669"/>
    <property type="project" value="TreeGrafter"/>
</dbReference>
<dbReference type="Pfam" id="PF02225">
    <property type="entry name" value="PA"/>
    <property type="match status" value="1"/>
</dbReference>
<dbReference type="Proteomes" id="UP000241890">
    <property type="component" value="Unassembled WGS sequence"/>
</dbReference>
<dbReference type="InterPro" id="IPR000209">
    <property type="entry name" value="Peptidase_S8/S53_dom"/>
</dbReference>
<keyword evidence="3 11" id="KW-0645">Protease</keyword>
<comment type="caution">
    <text evidence="8">Lacks conserved residue(s) required for the propagation of feature annotation.</text>
</comment>
<proteinExistence type="inferred from homology"/>
<evidence type="ECO:0000313" key="12">
    <source>
        <dbReference type="Proteomes" id="UP000241890"/>
    </source>
</evidence>
<dbReference type="InterPro" id="IPR050131">
    <property type="entry name" value="Peptidase_S8_subtilisin-like"/>
</dbReference>
<dbReference type="CDD" id="cd00538">
    <property type="entry name" value="PA"/>
    <property type="match status" value="1"/>
</dbReference>
<dbReference type="InParanoid" id="A0A2R5GW20"/>
<dbReference type="SUPFAM" id="SSF52743">
    <property type="entry name" value="Subtilisin-like"/>
    <property type="match status" value="1"/>
</dbReference>
<evidence type="ECO:0000256" key="8">
    <source>
        <dbReference type="PROSITE-ProRule" id="PRU01240"/>
    </source>
</evidence>
<evidence type="ECO:0000256" key="4">
    <source>
        <dbReference type="ARBA" id="ARBA00022801"/>
    </source>
</evidence>
<feature type="domain" description="PA" evidence="10">
    <location>
        <begin position="137"/>
        <end position="222"/>
    </location>
</feature>
<evidence type="ECO:0000256" key="3">
    <source>
        <dbReference type="ARBA" id="ARBA00022670"/>
    </source>
</evidence>
<feature type="domain" description="Peptidase S8/S53" evidence="9">
    <location>
        <begin position="8"/>
        <end position="72"/>
    </location>
</feature>
<keyword evidence="2" id="KW-0964">Secreted</keyword>
<keyword evidence="12" id="KW-1185">Reference proteome</keyword>
<evidence type="ECO:0000256" key="5">
    <source>
        <dbReference type="ARBA" id="ARBA00022825"/>
    </source>
</evidence>
<evidence type="ECO:0000256" key="6">
    <source>
        <dbReference type="ARBA" id="ARBA00023529"/>
    </source>
</evidence>
<sequence length="237" mass="25246">GAAATLSTRDVRASFSNHGPCVDVFAPGLDVAGAGLDGYESRSGTSAAAAIVAGIAAQMLEKNESPEDAREELLQMSVPIGPHGAPDPDGAWRFAVVREVEDEDEDDVGTAVCYNATCVEHAASLFGPSLADTRVTAEIYALTGFNRRLCRNPPRRDQRSMKGKIVLVKRGKCRFFEKVRRAQQAGALAVLFYTDNKLASPSYAGSGVVRIPSAMIRSEAALDMRRRATAVSMGPSE</sequence>
<keyword evidence="5" id="KW-0720">Serine protease</keyword>
<dbReference type="InterPro" id="IPR003137">
    <property type="entry name" value="PA_domain"/>
</dbReference>
<keyword evidence="2" id="KW-0134">Cell wall</keyword>
<dbReference type="PANTHER" id="PTHR43806">
    <property type="entry name" value="PEPTIDASE S8"/>
    <property type="match status" value="1"/>
</dbReference>
<comment type="catalytic activity">
    <reaction evidence="6">
        <text>Hydrolysis of proteins with broad specificity for peptide bonds, and a preference for a large uncharged residue in P1. Hydrolyzes peptide amides.</text>
        <dbReference type="EC" id="3.4.21.62"/>
    </reaction>
</comment>
<gene>
    <name evidence="11" type="ORF">FCC1311_112592</name>
</gene>
<dbReference type="SUPFAM" id="SSF52025">
    <property type="entry name" value="PA domain"/>
    <property type="match status" value="1"/>
</dbReference>
<protein>
    <recommendedName>
        <fullName evidence="7">subtilisin</fullName>
        <ecNumber evidence="7">3.4.21.62</ecNumber>
    </recommendedName>
</protein>
<dbReference type="InterPro" id="IPR046450">
    <property type="entry name" value="PA_dom_sf"/>
</dbReference>
<evidence type="ECO:0000256" key="7">
    <source>
        <dbReference type="ARBA" id="ARBA00023619"/>
    </source>
</evidence>
<comment type="caution">
    <text evidence="11">The sequence shown here is derived from an EMBL/GenBank/DDBJ whole genome shotgun (WGS) entry which is preliminary data.</text>
</comment>